<reference evidence="2" key="1">
    <citation type="submission" date="2023-08" db="EMBL/GenBank/DDBJ databases">
        <title>Pelteobagrus vachellii genome.</title>
        <authorList>
            <person name="Liu H."/>
        </authorList>
    </citation>
    <scope>NUCLEOTIDE SEQUENCE</scope>
    <source>
        <strain evidence="2">PRFRI_2022a</strain>
        <tissue evidence="2">Muscle</tissue>
    </source>
</reference>
<evidence type="ECO:0000313" key="3">
    <source>
        <dbReference type="Proteomes" id="UP001187315"/>
    </source>
</evidence>
<dbReference type="Proteomes" id="UP001187315">
    <property type="component" value="Unassembled WGS sequence"/>
</dbReference>
<comment type="caution">
    <text evidence="2">The sequence shown here is derived from an EMBL/GenBank/DDBJ whole genome shotgun (WGS) entry which is preliminary data.</text>
</comment>
<feature type="compositionally biased region" description="Basic residues" evidence="1">
    <location>
        <begin position="80"/>
        <end position="92"/>
    </location>
</feature>
<gene>
    <name evidence="2" type="ORF">Q7C36_000521</name>
</gene>
<accession>A0AA88P231</accession>
<name>A0AA88P231_TACVA</name>
<feature type="region of interest" description="Disordered" evidence="1">
    <location>
        <begin position="77"/>
        <end position="104"/>
    </location>
</feature>
<keyword evidence="3" id="KW-1185">Reference proteome</keyword>
<sequence length="104" mass="11725">MLWLADRDSWRGDVPRDISPSSPSASSFTFCHSCPSLAVSNGSGDVTFQLRAFQRRRHLSDQITLCCPPSWKVSQELLGGRKKRKRAPKHLTKGPQTQHDHEDP</sequence>
<dbReference type="AlphaFoldDB" id="A0AA88P231"/>
<proteinExistence type="predicted"/>
<evidence type="ECO:0000256" key="1">
    <source>
        <dbReference type="SAM" id="MobiDB-lite"/>
    </source>
</evidence>
<evidence type="ECO:0000313" key="2">
    <source>
        <dbReference type="EMBL" id="KAK2868650.1"/>
    </source>
</evidence>
<dbReference type="EMBL" id="JAVHJS010000001">
    <property type="protein sequence ID" value="KAK2868650.1"/>
    <property type="molecule type" value="Genomic_DNA"/>
</dbReference>
<protein>
    <submittedName>
        <fullName evidence="2">Uncharacterized protein</fullName>
    </submittedName>
</protein>
<organism evidence="2 3">
    <name type="scientific">Tachysurus vachellii</name>
    <name type="common">Darkbarbel catfish</name>
    <name type="synonym">Pelteobagrus vachellii</name>
    <dbReference type="NCBI Taxonomy" id="175792"/>
    <lineage>
        <taxon>Eukaryota</taxon>
        <taxon>Metazoa</taxon>
        <taxon>Chordata</taxon>
        <taxon>Craniata</taxon>
        <taxon>Vertebrata</taxon>
        <taxon>Euteleostomi</taxon>
        <taxon>Actinopterygii</taxon>
        <taxon>Neopterygii</taxon>
        <taxon>Teleostei</taxon>
        <taxon>Ostariophysi</taxon>
        <taxon>Siluriformes</taxon>
        <taxon>Bagridae</taxon>
        <taxon>Tachysurus</taxon>
    </lineage>
</organism>